<dbReference type="InterPro" id="IPR027417">
    <property type="entry name" value="P-loop_NTPase"/>
</dbReference>
<evidence type="ECO:0000313" key="6">
    <source>
        <dbReference type="Proteomes" id="UP001162261"/>
    </source>
</evidence>
<name>A0AA42XET4_ACIJO</name>
<evidence type="ECO:0000313" key="5">
    <source>
        <dbReference type="EMBL" id="MDH2172982.1"/>
    </source>
</evidence>
<dbReference type="GO" id="GO:0006233">
    <property type="term" value="P:dTDP biosynthetic process"/>
    <property type="evidence" value="ECO:0007669"/>
    <property type="project" value="TreeGrafter"/>
</dbReference>
<organism evidence="5 6">
    <name type="scientific">Acinetobacter johnsonii</name>
    <dbReference type="NCBI Taxonomy" id="40214"/>
    <lineage>
        <taxon>Bacteria</taxon>
        <taxon>Pseudomonadati</taxon>
        <taxon>Pseudomonadota</taxon>
        <taxon>Gammaproteobacteria</taxon>
        <taxon>Moraxellales</taxon>
        <taxon>Moraxellaceae</taxon>
        <taxon>Acinetobacter</taxon>
    </lineage>
</organism>
<feature type="domain" description="Thymidylate kinase-like" evidence="4">
    <location>
        <begin position="8"/>
        <end position="175"/>
    </location>
</feature>
<dbReference type="GO" id="GO:0005524">
    <property type="term" value="F:ATP binding"/>
    <property type="evidence" value="ECO:0007669"/>
    <property type="project" value="UniProtKB-KW"/>
</dbReference>
<dbReference type="Proteomes" id="UP001162261">
    <property type="component" value="Unassembled WGS sequence"/>
</dbReference>
<reference evidence="5" key="1">
    <citation type="submission" date="2022-09" db="EMBL/GenBank/DDBJ databases">
        <title>Intensive care unit water sources are persistently colonized with multi-drug resistant bacteria and are the site of extensive horizontal gene transfer of antibiotic resistance genes.</title>
        <authorList>
            <person name="Diorio-Toth L."/>
        </authorList>
    </citation>
    <scope>NUCLEOTIDE SEQUENCE</scope>
    <source>
        <strain evidence="5">GD03649</strain>
    </source>
</reference>
<accession>A0AA42XET4</accession>
<dbReference type="PANTHER" id="PTHR10344:SF4">
    <property type="entry name" value="UMP-CMP KINASE 2, MITOCHONDRIAL"/>
    <property type="match status" value="1"/>
</dbReference>
<evidence type="ECO:0000256" key="3">
    <source>
        <dbReference type="ARBA" id="ARBA00022840"/>
    </source>
</evidence>
<sequence length="193" mass="22193">MKGKLIVITGLDGSGTTTLARNLHELDKGSHLLRTPDFPFDQGRELIDSLVREKSQPAHYLYYLSSVIHASARIEEMLKTGNVYCVRYLIDTVVSHRVAGLDVDMIYNGGFYNIRKPDLTIFVSVNENIRQERITSRGKGLLDKVLDHDSTRHRFEEEFNRLSSHFVTIDNSNTTHDQFVNEATKYISWIKYD</sequence>
<dbReference type="GO" id="GO:0005737">
    <property type="term" value="C:cytoplasm"/>
    <property type="evidence" value="ECO:0007669"/>
    <property type="project" value="TreeGrafter"/>
</dbReference>
<keyword evidence="2" id="KW-0547">Nucleotide-binding</keyword>
<dbReference type="Gene3D" id="3.40.50.300">
    <property type="entry name" value="P-loop containing nucleotide triphosphate hydrolases"/>
    <property type="match status" value="1"/>
</dbReference>
<gene>
    <name evidence="5" type="ORF">N5J46_11210</name>
</gene>
<keyword evidence="3" id="KW-0067">ATP-binding</keyword>
<comment type="caution">
    <text evidence="5">The sequence shown here is derived from an EMBL/GenBank/DDBJ whole genome shotgun (WGS) entry which is preliminary data.</text>
</comment>
<dbReference type="PANTHER" id="PTHR10344">
    <property type="entry name" value="THYMIDYLATE KINASE"/>
    <property type="match status" value="1"/>
</dbReference>
<dbReference type="GO" id="GO:0004798">
    <property type="term" value="F:dTMP kinase activity"/>
    <property type="evidence" value="ECO:0007669"/>
    <property type="project" value="TreeGrafter"/>
</dbReference>
<dbReference type="RefSeq" id="WP_262558253.1">
    <property type="nucleotide sequence ID" value="NZ_JAOCCI010000032.1"/>
</dbReference>
<dbReference type="AlphaFoldDB" id="A0AA42XET4"/>
<dbReference type="EMBL" id="JAOCLH010000020">
    <property type="protein sequence ID" value="MDH2172982.1"/>
    <property type="molecule type" value="Genomic_DNA"/>
</dbReference>
<dbReference type="InterPro" id="IPR039430">
    <property type="entry name" value="Thymidylate_kin-like_dom"/>
</dbReference>
<proteinExistence type="inferred from homology"/>
<dbReference type="GO" id="GO:0006227">
    <property type="term" value="P:dUDP biosynthetic process"/>
    <property type="evidence" value="ECO:0007669"/>
    <property type="project" value="TreeGrafter"/>
</dbReference>
<comment type="similarity">
    <text evidence="1">Belongs to the thymidylate kinase family.</text>
</comment>
<dbReference type="Pfam" id="PF02223">
    <property type="entry name" value="Thymidylate_kin"/>
    <property type="match status" value="1"/>
</dbReference>
<dbReference type="GO" id="GO:0004550">
    <property type="term" value="F:nucleoside diphosphate kinase activity"/>
    <property type="evidence" value="ECO:0007669"/>
    <property type="project" value="TreeGrafter"/>
</dbReference>
<dbReference type="GO" id="GO:0006235">
    <property type="term" value="P:dTTP biosynthetic process"/>
    <property type="evidence" value="ECO:0007669"/>
    <property type="project" value="TreeGrafter"/>
</dbReference>
<protein>
    <submittedName>
        <fullName evidence="5">AAA family ATPase</fullName>
    </submittedName>
</protein>
<evidence type="ECO:0000256" key="2">
    <source>
        <dbReference type="ARBA" id="ARBA00022741"/>
    </source>
</evidence>
<evidence type="ECO:0000259" key="4">
    <source>
        <dbReference type="Pfam" id="PF02223"/>
    </source>
</evidence>
<evidence type="ECO:0000256" key="1">
    <source>
        <dbReference type="ARBA" id="ARBA00009776"/>
    </source>
</evidence>
<dbReference type="SUPFAM" id="SSF52540">
    <property type="entry name" value="P-loop containing nucleoside triphosphate hydrolases"/>
    <property type="match status" value="1"/>
</dbReference>